<dbReference type="Gene3D" id="3.20.20.70">
    <property type="entry name" value="Aldolase class I"/>
    <property type="match status" value="1"/>
</dbReference>
<dbReference type="GO" id="GO:0016832">
    <property type="term" value="F:aldehyde-lyase activity"/>
    <property type="evidence" value="ECO:0007669"/>
    <property type="project" value="InterPro"/>
</dbReference>
<dbReference type="PANTHER" id="PTHR10683">
    <property type="entry name" value="TRANSALDOLASE"/>
    <property type="match status" value="1"/>
</dbReference>
<gene>
    <name evidence="4" type="ORF">B5E88_04225</name>
</gene>
<name>A0A1Y4QZZ6_9ENTE</name>
<dbReference type="GO" id="GO:0005737">
    <property type="term" value="C:cytoplasm"/>
    <property type="evidence" value="ECO:0007669"/>
    <property type="project" value="UniProtKB-SubCell"/>
</dbReference>
<dbReference type="EMBL" id="NFLC01000006">
    <property type="protein sequence ID" value="OUQ10908.1"/>
    <property type="molecule type" value="Genomic_DNA"/>
</dbReference>
<keyword evidence="3" id="KW-0704">Schiff base</keyword>
<dbReference type="CDD" id="cd00956">
    <property type="entry name" value="Transaldolase_FSA"/>
    <property type="match status" value="1"/>
</dbReference>
<evidence type="ECO:0000256" key="2">
    <source>
        <dbReference type="ARBA" id="ARBA00022490"/>
    </source>
</evidence>
<accession>A0A1Y4QZZ6</accession>
<dbReference type="GO" id="GO:0005975">
    <property type="term" value="P:carbohydrate metabolic process"/>
    <property type="evidence" value="ECO:0007669"/>
    <property type="project" value="InterPro"/>
</dbReference>
<dbReference type="InterPro" id="IPR033919">
    <property type="entry name" value="TSA/FSA_arc/bac"/>
</dbReference>
<evidence type="ECO:0000256" key="1">
    <source>
        <dbReference type="ARBA" id="ARBA00004496"/>
    </source>
</evidence>
<sequence>MELLLDTANLEQIQKYVDTLPIDGVTSNPSIIKKEGKIDFFEHLRQIRQIIGKNRTLHVQVVATDYEGMLADAQRILKEVDDQVYIKVPSNEVGFKVMKELKRQGIHITATAIYTEFQGLLAIHAGADYLAPYYNRMENLNIEASLVIQNLAAEIKRVHSDSKILAASFKNVSQVLQAINQGTQAVTIGPDVVAQAFSMPSIQKAIDDFSQDWESIYQDSYIHDLS</sequence>
<organism evidence="4 5">
    <name type="scientific">Enterococcus cecorum</name>
    <dbReference type="NCBI Taxonomy" id="44008"/>
    <lineage>
        <taxon>Bacteria</taxon>
        <taxon>Bacillati</taxon>
        <taxon>Bacillota</taxon>
        <taxon>Bacilli</taxon>
        <taxon>Lactobacillales</taxon>
        <taxon>Enterococcaceae</taxon>
        <taxon>Enterococcus</taxon>
    </lineage>
</organism>
<dbReference type="InterPro" id="IPR018225">
    <property type="entry name" value="Transaldolase_AS"/>
</dbReference>
<protein>
    <submittedName>
        <fullName evidence="4">Fructose-bisphosphate aldolase</fullName>
    </submittedName>
</protein>
<dbReference type="Proteomes" id="UP000196074">
    <property type="component" value="Unassembled WGS sequence"/>
</dbReference>
<dbReference type="AlphaFoldDB" id="A0A1Y4QZZ6"/>
<dbReference type="InterPro" id="IPR013785">
    <property type="entry name" value="Aldolase_TIM"/>
</dbReference>
<dbReference type="PROSITE" id="PS01054">
    <property type="entry name" value="TRANSALDOLASE_1"/>
    <property type="match status" value="1"/>
</dbReference>
<dbReference type="Pfam" id="PF00923">
    <property type="entry name" value="TAL_FSA"/>
    <property type="match status" value="1"/>
</dbReference>
<dbReference type="NCBIfam" id="NF009299">
    <property type="entry name" value="PRK12656.1"/>
    <property type="match status" value="1"/>
</dbReference>
<dbReference type="SUPFAM" id="SSF51569">
    <property type="entry name" value="Aldolase"/>
    <property type="match status" value="1"/>
</dbReference>
<proteinExistence type="predicted"/>
<keyword evidence="2" id="KW-0963">Cytoplasm</keyword>
<evidence type="ECO:0000313" key="5">
    <source>
        <dbReference type="Proteomes" id="UP000196074"/>
    </source>
</evidence>
<comment type="subcellular location">
    <subcellularLocation>
        <location evidence="1">Cytoplasm</location>
    </subcellularLocation>
</comment>
<dbReference type="PANTHER" id="PTHR10683:SF28">
    <property type="entry name" value="TRANSALDOLASE C"/>
    <property type="match status" value="1"/>
</dbReference>
<evidence type="ECO:0000256" key="3">
    <source>
        <dbReference type="ARBA" id="ARBA00023270"/>
    </source>
</evidence>
<reference evidence="5" key="1">
    <citation type="submission" date="2017-04" db="EMBL/GenBank/DDBJ databases">
        <title>Function of individual gut microbiota members based on whole genome sequencing of pure cultures obtained from chicken caecum.</title>
        <authorList>
            <person name="Medvecky M."/>
            <person name="Cejkova D."/>
            <person name="Polansky O."/>
            <person name="Karasova D."/>
            <person name="Kubasova T."/>
            <person name="Cizek A."/>
            <person name="Rychlik I."/>
        </authorList>
    </citation>
    <scope>NUCLEOTIDE SEQUENCE [LARGE SCALE GENOMIC DNA]</scope>
    <source>
        <strain evidence="5">An144</strain>
    </source>
</reference>
<evidence type="ECO:0000313" key="4">
    <source>
        <dbReference type="EMBL" id="OUQ10908.1"/>
    </source>
</evidence>
<dbReference type="FunFam" id="3.20.20.70:FF:000018">
    <property type="entry name" value="Probable transaldolase"/>
    <property type="match status" value="1"/>
</dbReference>
<dbReference type="RefSeq" id="WP_087214203.1">
    <property type="nucleotide sequence ID" value="NZ_CP010060.1"/>
</dbReference>
<comment type="caution">
    <text evidence="4">The sequence shown here is derived from an EMBL/GenBank/DDBJ whole genome shotgun (WGS) entry which is preliminary data.</text>
</comment>
<dbReference type="InterPro" id="IPR001585">
    <property type="entry name" value="TAL/FSA"/>
</dbReference>